<evidence type="ECO:0000313" key="2">
    <source>
        <dbReference type="EMBL" id="KAJ5450494.1"/>
    </source>
</evidence>
<accession>A0AAD6C688</accession>
<dbReference type="AlphaFoldDB" id="A0AAD6C688"/>
<proteinExistence type="predicted"/>
<evidence type="ECO:0000256" key="1">
    <source>
        <dbReference type="SAM" id="MobiDB-lite"/>
    </source>
</evidence>
<dbReference type="GeneID" id="81600568"/>
<dbReference type="RefSeq" id="XP_056766029.1">
    <property type="nucleotide sequence ID" value="XM_056910325.1"/>
</dbReference>
<dbReference type="Proteomes" id="UP001213681">
    <property type="component" value="Unassembled WGS sequence"/>
</dbReference>
<feature type="region of interest" description="Disordered" evidence="1">
    <location>
        <begin position="1"/>
        <end position="69"/>
    </location>
</feature>
<dbReference type="EMBL" id="JAPVEA010000006">
    <property type="protein sequence ID" value="KAJ5450494.1"/>
    <property type="molecule type" value="Genomic_DNA"/>
</dbReference>
<gene>
    <name evidence="2" type="ORF">N7458_006943</name>
</gene>
<reference evidence="2" key="1">
    <citation type="submission" date="2022-12" db="EMBL/GenBank/DDBJ databases">
        <authorList>
            <person name="Petersen C."/>
        </authorList>
    </citation>
    <scope>NUCLEOTIDE SEQUENCE</scope>
    <source>
        <strain evidence="2">IBT 16125</strain>
    </source>
</reference>
<organism evidence="2 3">
    <name type="scientific">Penicillium daleae</name>
    <dbReference type="NCBI Taxonomy" id="63821"/>
    <lineage>
        <taxon>Eukaryota</taxon>
        <taxon>Fungi</taxon>
        <taxon>Dikarya</taxon>
        <taxon>Ascomycota</taxon>
        <taxon>Pezizomycotina</taxon>
        <taxon>Eurotiomycetes</taxon>
        <taxon>Eurotiomycetidae</taxon>
        <taxon>Eurotiales</taxon>
        <taxon>Aspergillaceae</taxon>
        <taxon>Penicillium</taxon>
    </lineage>
</organism>
<evidence type="ECO:0000313" key="3">
    <source>
        <dbReference type="Proteomes" id="UP001213681"/>
    </source>
</evidence>
<comment type="caution">
    <text evidence="2">The sequence shown here is derived from an EMBL/GenBank/DDBJ whole genome shotgun (WGS) entry which is preliminary data.</text>
</comment>
<keyword evidence="3" id="KW-1185">Reference proteome</keyword>
<protein>
    <submittedName>
        <fullName evidence="2">Uncharacterized protein</fullName>
    </submittedName>
</protein>
<feature type="compositionally biased region" description="Basic and acidic residues" evidence="1">
    <location>
        <begin position="42"/>
        <end position="58"/>
    </location>
</feature>
<sequence length="115" mass="12772">MALAYNRNIESHQGEQGRGYHSLDKKHQRAGNSNNEGWKSLQEAEHGSLGRAMSREEVGTVPIDKQGTAEAESRLIAAPRDHNHGRDDALALACRMTIPKEWREVRGQSATIAEK</sequence>
<reference evidence="2" key="2">
    <citation type="journal article" date="2023" name="IMA Fungus">
        <title>Comparative genomic study of the Penicillium genus elucidates a diverse pangenome and 15 lateral gene transfer events.</title>
        <authorList>
            <person name="Petersen C."/>
            <person name="Sorensen T."/>
            <person name="Nielsen M.R."/>
            <person name="Sondergaard T.E."/>
            <person name="Sorensen J.L."/>
            <person name="Fitzpatrick D.A."/>
            <person name="Frisvad J.C."/>
            <person name="Nielsen K.L."/>
        </authorList>
    </citation>
    <scope>NUCLEOTIDE SEQUENCE</scope>
    <source>
        <strain evidence="2">IBT 16125</strain>
    </source>
</reference>
<name>A0AAD6C688_9EURO</name>